<dbReference type="Gene3D" id="1.10.10.1150">
    <property type="entry name" value="Coenzyme PQQ synthesis protein D (PqqD)"/>
    <property type="match status" value="1"/>
</dbReference>
<dbReference type="Pfam" id="PF05402">
    <property type="entry name" value="PqqD"/>
    <property type="match status" value="1"/>
</dbReference>
<proteinExistence type="predicted"/>
<dbReference type="Proteomes" id="UP001596154">
    <property type="component" value="Unassembled WGS sequence"/>
</dbReference>
<comment type="caution">
    <text evidence="1">The sequence shown here is derived from an EMBL/GenBank/DDBJ whole genome shotgun (WGS) entry which is preliminary data.</text>
</comment>
<dbReference type="InterPro" id="IPR008792">
    <property type="entry name" value="PQQD"/>
</dbReference>
<name>A0ABW0UNJ9_9ACTN</name>
<dbReference type="EMBL" id="JBHSNY010000004">
    <property type="protein sequence ID" value="MFC5634583.1"/>
    <property type="molecule type" value="Genomic_DNA"/>
</dbReference>
<keyword evidence="2" id="KW-1185">Reference proteome</keyword>
<organism evidence="1 2">
    <name type="scientific">Streptomyces bullii</name>
    <dbReference type="NCBI Taxonomy" id="349910"/>
    <lineage>
        <taxon>Bacteria</taxon>
        <taxon>Bacillati</taxon>
        <taxon>Actinomycetota</taxon>
        <taxon>Actinomycetes</taxon>
        <taxon>Kitasatosporales</taxon>
        <taxon>Streptomycetaceae</taxon>
        <taxon>Streptomyces</taxon>
    </lineage>
</organism>
<sequence>MSDAELRNPNAVPVRALGIRIRRVNGDFLIGQEDRALLLTDVAGLIFASLDGRRSVSDVAHLVALEYAVDAEEALHDVREFLDDLTDKGIVAWRDAP</sequence>
<gene>
    <name evidence="1" type="ORF">ACFPZJ_12505</name>
</gene>
<protein>
    <submittedName>
        <fullName evidence="1">PqqD family protein</fullName>
    </submittedName>
</protein>
<reference evidence="2" key="1">
    <citation type="journal article" date="2019" name="Int. J. Syst. Evol. Microbiol.">
        <title>The Global Catalogue of Microorganisms (GCM) 10K type strain sequencing project: providing services to taxonomists for standard genome sequencing and annotation.</title>
        <authorList>
            <consortium name="The Broad Institute Genomics Platform"/>
            <consortium name="The Broad Institute Genome Sequencing Center for Infectious Disease"/>
            <person name="Wu L."/>
            <person name="Ma J."/>
        </authorList>
    </citation>
    <scope>NUCLEOTIDE SEQUENCE [LARGE SCALE GENOMIC DNA]</scope>
    <source>
        <strain evidence="2">CGMCC 4.7248</strain>
    </source>
</reference>
<evidence type="ECO:0000313" key="2">
    <source>
        <dbReference type="Proteomes" id="UP001596154"/>
    </source>
</evidence>
<evidence type="ECO:0000313" key="1">
    <source>
        <dbReference type="EMBL" id="MFC5634583.1"/>
    </source>
</evidence>
<dbReference type="InterPro" id="IPR041881">
    <property type="entry name" value="PqqD_sf"/>
</dbReference>
<accession>A0ABW0UNJ9</accession>
<dbReference type="RefSeq" id="WP_381020514.1">
    <property type="nucleotide sequence ID" value="NZ_JBHSNY010000004.1"/>
</dbReference>